<gene>
    <name evidence="6" type="ORF">HMF7854_09490</name>
</gene>
<protein>
    <submittedName>
        <fullName evidence="6">MAPEG family protein</fullName>
    </submittedName>
</protein>
<feature type="transmembrane region" description="Helical" evidence="5">
    <location>
        <begin position="122"/>
        <end position="143"/>
    </location>
</feature>
<feature type="transmembrane region" description="Helical" evidence="5">
    <location>
        <begin position="75"/>
        <end position="101"/>
    </location>
</feature>
<evidence type="ECO:0000256" key="4">
    <source>
        <dbReference type="ARBA" id="ARBA00023136"/>
    </source>
</evidence>
<comment type="subcellular location">
    <subcellularLocation>
        <location evidence="1">Membrane</location>
    </subcellularLocation>
</comment>
<evidence type="ECO:0000313" key="7">
    <source>
        <dbReference type="Proteomes" id="UP000274661"/>
    </source>
</evidence>
<dbReference type="AlphaFoldDB" id="A0A3R9X863"/>
<accession>A0A3R9X863</accession>
<keyword evidence="7" id="KW-1185">Reference proteome</keyword>
<dbReference type="GO" id="GO:0016020">
    <property type="term" value="C:membrane"/>
    <property type="evidence" value="ECO:0007669"/>
    <property type="project" value="UniProtKB-SubCell"/>
</dbReference>
<dbReference type="InterPro" id="IPR023352">
    <property type="entry name" value="MAPEG-like_dom_sf"/>
</dbReference>
<evidence type="ECO:0000256" key="3">
    <source>
        <dbReference type="ARBA" id="ARBA00022989"/>
    </source>
</evidence>
<keyword evidence="3 5" id="KW-1133">Transmembrane helix</keyword>
<dbReference type="Pfam" id="PF01124">
    <property type="entry name" value="MAPEG"/>
    <property type="match status" value="1"/>
</dbReference>
<keyword evidence="2 5" id="KW-0812">Transmembrane</keyword>
<sequence length="146" mass="16093">MNHISPLLGPLVALVAWTIVMLFWAVASSVGAARQADPDRIPAEGTRLRDLEGVIPAKASWPRQNYEHLLEQPTLFYAILLALVAMGDRFAINLWLAWAYVALRVVHSLYQSTVNVGRVRGLIFVLATLCLLGLTLHAAIALFHRG</sequence>
<evidence type="ECO:0000256" key="1">
    <source>
        <dbReference type="ARBA" id="ARBA00004370"/>
    </source>
</evidence>
<organism evidence="6 7">
    <name type="scientific">Sphingomonas ginkgonis</name>
    <dbReference type="NCBI Taxonomy" id="2315330"/>
    <lineage>
        <taxon>Bacteria</taxon>
        <taxon>Pseudomonadati</taxon>
        <taxon>Pseudomonadota</taxon>
        <taxon>Alphaproteobacteria</taxon>
        <taxon>Sphingomonadales</taxon>
        <taxon>Sphingomonadaceae</taxon>
        <taxon>Sphingomonas</taxon>
    </lineage>
</organism>
<comment type="caution">
    <text evidence="6">The sequence shown here is derived from an EMBL/GenBank/DDBJ whole genome shotgun (WGS) entry which is preliminary data.</text>
</comment>
<evidence type="ECO:0000256" key="5">
    <source>
        <dbReference type="SAM" id="Phobius"/>
    </source>
</evidence>
<keyword evidence="4 5" id="KW-0472">Membrane</keyword>
<evidence type="ECO:0000313" key="6">
    <source>
        <dbReference type="EMBL" id="RST31045.1"/>
    </source>
</evidence>
<dbReference type="EMBL" id="RWJF01000001">
    <property type="protein sequence ID" value="RST31045.1"/>
    <property type="molecule type" value="Genomic_DNA"/>
</dbReference>
<dbReference type="Proteomes" id="UP000274661">
    <property type="component" value="Unassembled WGS sequence"/>
</dbReference>
<evidence type="ECO:0000256" key="2">
    <source>
        <dbReference type="ARBA" id="ARBA00022692"/>
    </source>
</evidence>
<dbReference type="SUPFAM" id="SSF161084">
    <property type="entry name" value="MAPEG domain-like"/>
    <property type="match status" value="1"/>
</dbReference>
<dbReference type="RefSeq" id="WP_126718878.1">
    <property type="nucleotide sequence ID" value="NZ_RWJF01000001.1"/>
</dbReference>
<dbReference type="InterPro" id="IPR001129">
    <property type="entry name" value="Membr-assoc_MAPEG"/>
</dbReference>
<dbReference type="OrthoDB" id="5516290at2"/>
<feature type="transmembrane region" description="Helical" evidence="5">
    <location>
        <begin position="7"/>
        <end position="27"/>
    </location>
</feature>
<dbReference type="Gene3D" id="1.20.120.550">
    <property type="entry name" value="Membrane associated eicosanoid/glutathione metabolism-like domain"/>
    <property type="match status" value="1"/>
</dbReference>
<proteinExistence type="predicted"/>
<name>A0A3R9X863_9SPHN</name>
<reference evidence="6 7" key="1">
    <citation type="submission" date="2018-12" db="EMBL/GenBank/DDBJ databases">
        <title>Sphingomonas sp. HMF7854 Genome sequencing and assembly.</title>
        <authorList>
            <person name="Cha I."/>
            <person name="Kang H."/>
            <person name="Kim H."/>
            <person name="Kang J."/>
            <person name="Joh K."/>
        </authorList>
    </citation>
    <scope>NUCLEOTIDE SEQUENCE [LARGE SCALE GENOMIC DNA]</scope>
    <source>
        <strain evidence="6 7">HMF7854</strain>
    </source>
</reference>